<name>A0A1C6S140_9ACTN</name>
<sequence>MDAGRVWRLYHRGELVGEIDVQSHDFPWMYGRFRALPGFEPLRPLFAARSASAGQEGDEAMERDSEAKRAAVTMTFPDGGEVAEFLLTIKDDAAGFRWYDEPFEDE</sequence>
<dbReference type="AlphaFoldDB" id="A0A1C6S140"/>
<dbReference type="RefSeq" id="WP_091081503.1">
    <property type="nucleotide sequence ID" value="NZ_FMHT01000003.1"/>
</dbReference>
<accession>A0A1C6S140</accession>
<protein>
    <submittedName>
        <fullName evidence="1">Uncharacterized protein</fullName>
    </submittedName>
</protein>
<organism evidence="1 2">
    <name type="scientific">Micromonospora nigra</name>
    <dbReference type="NCBI Taxonomy" id="145857"/>
    <lineage>
        <taxon>Bacteria</taxon>
        <taxon>Bacillati</taxon>
        <taxon>Actinomycetota</taxon>
        <taxon>Actinomycetes</taxon>
        <taxon>Micromonosporales</taxon>
        <taxon>Micromonosporaceae</taxon>
        <taxon>Micromonospora</taxon>
    </lineage>
</organism>
<proteinExistence type="predicted"/>
<evidence type="ECO:0000313" key="2">
    <source>
        <dbReference type="Proteomes" id="UP000199699"/>
    </source>
</evidence>
<keyword evidence="2" id="KW-1185">Reference proteome</keyword>
<dbReference type="EMBL" id="FMHT01000003">
    <property type="protein sequence ID" value="SCL23187.1"/>
    <property type="molecule type" value="Genomic_DNA"/>
</dbReference>
<evidence type="ECO:0000313" key="1">
    <source>
        <dbReference type="EMBL" id="SCL23187.1"/>
    </source>
</evidence>
<gene>
    <name evidence="1" type="ORF">GA0070616_2683</name>
</gene>
<dbReference type="Proteomes" id="UP000199699">
    <property type="component" value="Unassembled WGS sequence"/>
</dbReference>
<reference evidence="1 2" key="1">
    <citation type="submission" date="2016-06" db="EMBL/GenBank/DDBJ databases">
        <authorList>
            <person name="Kjaerup R.B."/>
            <person name="Dalgaard T.S."/>
            <person name="Juul-Madsen H.R."/>
        </authorList>
    </citation>
    <scope>NUCLEOTIDE SEQUENCE [LARGE SCALE GENOMIC DNA]</scope>
    <source>
        <strain evidence="1 2">DSM 43818</strain>
    </source>
</reference>
<dbReference type="OrthoDB" id="3394546at2"/>